<organism evidence="13">
    <name type="scientific">Sesamum calycinum</name>
    <dbReference type="NCBI Taxonomy" id="2727403"/>
    <lineage>
        <taxon>Eukaryota</taxon>
        <taxon>Viridiplantae</taxon>
        <taxon>Streptophyta</taxon>
        <taxon>Embryophyta</taxon>
        <taxon>Tracheophyta</taxon>
        <taxon>Spermatophyta</taxon>
        <taxon>Magnoliopsida</taxon>
        <taxon>eudicotyledons</taxon>
        <taxon>Gunneridae</taxon>
        <taxon>Pentapetalae</taxon>
        <taxon>asterids</taxon>
        <taxon>lamiids</taxon>
        <taxon>Lamiales</taxon>
        <taxon>Pedaliaceae</taxon>
        <taxon>Sesamum</taxon>
    </lineage>
</organism>
<evidence type="ECO:0000256" key="2">
    <source>
        <dbReference type="ARBA" id="ARBA00022695"/>
    </source>
</evidence>
<sequence>MPPKSTKALEEAILALSDCLFDIHTSLELRYETLIAAVTNIQHQLAFFPPAPVLPSPAFATSTSIPPPPPSSLSPTSPKPPKLQLPPFDGEALSWFKWMFTNQQLSTWDAFLRSLELCFGPSSYANPQAALFKLRQCGSIFDFQAEFERLCYHVVGVSPEVILNCFILGLRPDILRELAVLQPSTISQAIGLAKVLESKTLDARPVHHAVPLAFPRAPERRAQGLYFNYDEKFGPGTAATQNSFSWLWLRTWSPPNLLILQPLTPCHPLRLSSLPWTAPRRDCTFNYPPSRSWVLALLAHCAYGGRIHEHIVTVLVDSDSSHNIVQSRFSVFLGLPVTLLVSFSVMVSNVLLVRKKDGTWRYCVDYRGAVTIHDRFPIPTADELLDELHGAIVFSKLGLKAGYHHILVAPDDIHKTAFRIVDGYFEFLVMLFGLTNAPSTFQAIMNNIFQPLLRRFVLVFFDDILIYSTSWDTHLLHLTQVLQSITSLRAFLGLTGYYCRFVHQYATIAGLLTDVLKGSHFHWTSEATMVFTALKSIIFFLPVLRLSNFFHPFDVTMDASQVAFGAVMSQQCYPIAFFSKKMSPHMQAASAYEREMFAIIEFVHKWRQYLLGRKFHIYTDQKSLRGLITQTVQTPAQQRWLTKLLGFDFKIHYMPGHENRVADALSRHPTATALFFTAMSASSPAPLARLREYFIHQPAGVSLISHLQRNTDGLLRFSSQHSLVFFKGRLYILDFGDIRSSLLIEFHSTPIGGHSGVCGTFARLAVSFYWPKMISDVKKFIQKCMTCQHSKYSTQRPMGTLQP</sequence>
<dbReference type="Pfam" id="PF17921">
    <property type="entry name" value="Integrase_H2C2"/>
    <property type="match status" value="1"/>
</dbReference>
<dbReference type="InterPro" id="IPR043502">
    <property type="entry name" value="DNA/RNA_pol_sf"/>
</dbReference>
<evidence type="ECO:0000313" key="13">
    <source>
        <dbReference type="EMBL" id="KAL0371812.1"/>
    </source>
</evidence>
<evidence type="ECO:0000256" key="8">
    <source>
        <dbReference type="SAM" id="Phobius"/>
    </source>
</evidence>
<dbReference type="InterPro" id="IPR050951">
    <property type="entry name" value="Retrovirus_Pol_polyprotein"/>
</dbReference>
<name>A0AAW2QVG0_9LAMI</name>
<dbReference type="Gene3D" id="3.30.70.270">
    <property type="match status" value="1"/>
</dbReference>
<dbReference type="SUPFAM" id="SSF56672">
    <property type="entry name" value="DNA/RNA polymerases"/>
    <property type="match status" value="1"/>
</dbReference>
<keyword evidence="8" id="KW-1133">Transmembrane helix</keyword>
<feature type="compositionally biased region" description="Pro residues" evidence="7">
    <location>
        <begin position="65"/>
        <end position="81"/>
    </location>
</feature>
<dbReference type="Gene3D" id="3.10.10.10">
    <property type="entry name" value="HIV Type 1 Reverse Transcriptase, subunit A, domain 1"/>
    <property type="match status" value="1"/>
</dbReference>
<accession>A0AAW2QVG0</accession>
<evidence type="ECO:0000256" key="4">
    <source>
        <dbReference type="ARBA" id="ARBA00022759"/>
    </source>
</evidence>
<dbReference type="PANTHER" id="PTHR37984">
    <property type="entry name" value="PROTEIN CBG26694"/>
    <property type="match status" value="1"/>
</dbReference>
<dbReference type="InterPro" id="IPR041588">
    <property type="entry name" value="Integrase_H2C2"/>
</dbReference>
<evidence type="ECO:0000256" key="6">
    <source>
        <dbReference type="ARBA" id="ARBA00022918"/>
    </source>
</evidence>
<dbReference type="PANTHER" id="PTHR37984:SF5">
    <property type="entry name" value="PROTEIN NYNRIN-LIKE"/>
    <property type="match status" value="1"/>
</dbReference>
<dbReference type="AlphaFoldDB" id="A0AAW2QVG0"/>
<dbReference type="Gene3D" id="1.10.340.70">
    <property type="match status" value="1"/>
</dbReference>
<reference evidence="13" key="2">
    <citation type="journal article" date="2024" name="Plant">
        <title>Genomic evolution and insights into agronomic trait innovations of Sesamum species.</title>
        <authorList>
            <person name="Miao H."/>
            <person name="Wang L."/>
            <person name="Qu L."/>
            <person name="Liu H."/>
            <person name="Sun Y."/>
            <person name="Le M."/>
            <person name="Wang Q."/>
            <person name="Wei S."/>
            <person name="Zheng Y."/>
            <person name="Lin W."/>
            <person name="Duan Y."/>
            <person name="Cao H."/>
            <person name="Xiong S."/>
            <person name="Wang X."/>
            <person name="Wei L."/>
            <person name="Li C."/>
            <person name="Ma Q."/>
            <person name="Ju M."/>
            <person name="Zhao R."/>
            <person name="Li G."/>
            <person name="Mu C."/>
            <person name="Tian Q."/>
            <person name="Mei H."/>
            <person name="Zhang T."/>
            <person name="Gao T."/>
            <person name="Zhang H."/>
        </authorList>
    </citation>
    <scope>NUCLEOTIDE SEQUENCE</scope>
    <source>
        <strain evidence="13">KEN8</strain>
    </source>
</reference>
<keyword evidence="6" id="KW-0695">RNA-directed DNA polymerase</keyword>
<keyword evidence="3" id="KW-0540">Nuclease</keyword>
<dbReference type="InterPro" id="IPR000477">
    <property type="entry name" value="RT_dom"/>
</dbReference>
<dbReference type="Pfam" id="PF17917">
    <property type="entry name" value="RT_RNaseH"/>
    <property type="match status" value="1"/>
</dbReference>
<evidence type="ECO:0000259" key="12">
    <source>
        <dbReference type="Pfam" id="PF17921"/>
    </source>
</evidence>
<evidence type="ECO:0000256" key="1">
    <source>
        <dbReference type="ARBA" id="ARBA00022679"/>
    </source>
</evidence>
<dbReference type="GO" id="GO:0003964">
    <property type="term" value="F:RNA-directed DNA polymerase activity"/>
    <property type="evidence" value="ECO:0007669"/>
    <property type="project" value="UniProtKB-KW"/>
</dbReference>
<dbReference type="InterPro" id="IPR041373">
    <property type="entry name" value="RT_RNaseH"/>
</dbReference>
<evidence type="ECO:0000259" key="11">
    <source>
        <dbReference type="Pfam" id="PF17917"/>
    </source>
</evidence>
<gene>
    <name evidence="13" type="ORF">Scaly_0862800</name>
</gene>
<feature type="transmembrane region" description="Helical" evidence="8">
    <location>
        <begin position="329"/>
        <end position="352"/>
    </location>
</feature>
<keyword evidence="8" id="KW-0472">Membrane</keyword>
<dbReference type="InterPro" id="IPR005162">
    <property type="entry name" value="Retrotrans_gag_dom"/>
</dbReference>
<keyword evidence="5" id="KW-0378">Hydrolase</keyword>
<feature type="domain" description="Retrotransposon gag" evidence="10">
    <location>
        <begin position="88"/>
        <end position="172"/>
    </location>
</feature>
<feature type="domain" description="Integrase zinc-binding" evidence="12">
    <location>
        <begin position="738"/>
        <end position="792"/>
    </location>
</feature>
<feature type="region of interest" description="Disordered" evidence="7">
    <location>
        <begin position="59"/>
        <end position="81"/>
    </location>
</feature>
<dbReference type="CDD" id="cd01647">
    <property type="entry name" value="RT_LTR"/>
    <property type="match status" value="1"/>
</dbReference>
<dbReference type="Gene3D" id="3.10.20.370">
    <property type="match status" value="1"/>
</dbReference>
<dbReference type="Pfam" id="PF03732">
    <property type="entry name" value="Retrotrans_gag"/>
    <property type="match status" value="1"/>
</dbReference>
<keyword evidence="8" id="KW-0812">Transmembrane</keyword>
<feature type="domain" description="Reverse transcriptase RNase H-like" evidence="11">
    <location>
        <begin position="551"/>
        <end position="647"/>
    </location>
</feature>
<comment type="caution">
    <text evidence="13">The sequence shown here is derived from an EMBL/GenBank/DDBJ whole genome shotgun (WGS) entry which is preliminary data.</text>
</comment>
<keyword evidence="1" id="KW-0808">Transferase</keyword>
<dbReference type="EMBL" id="JACGWM010000005">
    <property type="protein sequence ID" value="KAL0371812.1"/>
    <property type="molecule type" value="Genomic_DNA"/>
</dbReference>
<evidence type="ECO:0000259" key="9">
    <source>
        <dbReference type="Pfam" id="PF00078"/>
    </source>
</evidence>
<evidence type="ECO:0000256" key="7">
    <source>
        <dbReference type="SAM" id="MobiDB-lite"/>
    </source>
</evidence>
<protein>
    <submittedName>
        <fullName evidence="13">Retrovirus-related Pol polyprotein from transposon</fullName>
    </submittedName>
</protein>
<evidence type="ECO:0000256" key="3">
    <source>
        <dbReference type="ARBA" id="ARBA00022722"/>
    </source>
</evidence>
<dbReference type="Pfam" id="PF00078">
    <property type="entry name" value="RVT_1"/>
    <property type="match status" value="1"/>
</dbReference>
<dbReference type="GO" id="GO:0004519">
    <property type="term" value="F:endonuclease activity"/>
    <property type="evidence" value="ECO:0007669"/>
    <property type="project" value="UniProtKB-KW"/>
</dbReference>
<keyword evidence="4" id="KW-0255">Endonuclease</keyword>
<evidence type="ECO:0000256" key="5">
    <source>
        <dbReference type="ARBA" id="ARBA00022801"/>
    </source>
</evidence>
<dbReference type="GO" id="GO:0016787">
    <property type="term" value="F:hydrolase activity"/>
    <property type="evidence" value="ECO:0007669"/>
    <property type="project" value="UniProtKB-KW"/>
</dbReference>
<evidence type="ECO:0000259" key="10">
    <source>
        <dbReference type="Pfam" id="PF03732"/>
    </source>
</evidence>
<keyword evidence="2" id="KW-0548">Nucleotidyltransferase</keyword>
<dbReference type="InterPro" id="IPR043128">
    <property type="entry name" value="Rev_trsase/Diguanyl_cyclase"/>
</dbReference>
<feature type="domain" description="Reverse transcriptase" evidence="9">
    <location>
        <begin position="353"/>
        <end position="487"/>
    </location>
</feature>
<reference evidence="13" key="1">
    <citation type="submission" date="2020-06" db="EMBL/GenBank/DDBJ databases">
        <authorList>
            <person name="Li T."/>
            <person name="Hu X."/>
            <person name="Zhang T."/>
            <person name="Song X."/>
            <person name="Zhang H."/>
            <person name="Dai N."/>
            <person name="Sheng W."/>
            <person name="Hou X."/>
            <person name="Wei L."/>
        </authorList>
    </citation>
    <scope>NUCLEOTIDE SEQUENCE</scope>
    <source>
        <strain evidence="13">KEN8</strain>
        <tissue evidence="13">Leaf</tissue>
    </source>
</reference>
<dbReference type="CDD" id="cd09274">
    <property type="entry name" value="RNase_HI_RT_Ty3"/>
    <property type="match status" value="1"/>
</dbReference>
<proteinExistence type="predicted"/>